<reference evidence="5 6" key="1">
    <citation type="submission" date="2014-02" db="EMBL/GenBank/DDBJ databases">
        <authorList>
            <person name="Young C.-C."/>
            <person name="Hameed A."/>
            <person name="Huang H.-C."/>
            <person name="Shahina M."/>
        </authorList>
    </citation>
    <scope>NUCLEOTIDE SEQUENCE [LARGE SCALE GENOMIC DNA]</scope>
    <source>
        <strain evidence="5 6">CC-SAMT-1</strain>
    </source>
</reference>
<accession>A0A0C5WHU5</accession>
<dbReference type="HOGENOM" id="CLU_247751_0_0_10"/>
<evidence type="ECO:0000256" key="2">
    <source>
        <dbReference type="ARBA" id="ARBA00022737"/>
    </source>
</evidence>
<dbReference type="PATRIC" id="fig|1454006.5.peg.472"/>
<evidence type="ECO:0000313" key="5">
    <source>
        <dbReference type="EMBL" id="AJR04729.1"/>
    </source>
</evidence>
<feature type="domain" description="HYR" evidence="4">
    <location>
        <begin position="911"/>
        <end position="990"/>
    </location>
</feature>
<dbReference type="InterPro" id="IPR026444">
    <property type="entry name" value="Secre_tail"/>
</dbReference>
<dbReference type="Proteomes" id="UP000032229">
    <property type="component" value="Chromosome"/>
</dbReference>
<dbReference type="Gene3D" id="2.60.40.10">
    <property type="entry name" value="Immunoglobulins"/>
    <property type="match status" value="2"/>
</dbReference>
<gene>
    <name evidence="5" type="ORF">AW14_02485</name>
</gene>
<proteinExistence type="predicted"/>
<evidence type="ECO:0000259" key="4">
    <source>
        <dbReference type="PROSITE" id="PS50825"/>
    </source>
</evidence>
<evidence type="ECO:0000256" key="1">
    <source>
        <dbReference type="ARBA" id="ARBA00022729"/>
    </source>
</evidence>
<evidence type="ECO:0000313" key="6">
    <source>
        <dbReference type="Proteomes" id="UP000032229"/>
    </source>
</evidence>
<protein>
    <recommendedName>
        <fullName evidence="4">HYR domain-containing protein</fullName>
    </recommendedName>
</protein>
<dbReference type="Pfam" id="PF02494">
    <property type="entry name" value="HYR"/>
    <property type="match status" value="6"/>
</dbReference>
<dbReference type="KEGG" id="sze:AW14_02485"/>
<dbReference type="PANTHER" id="PTHR24273:SF32">
    <property type="entry name" value="HYALIN"/>
    <property type="match status" value="1"/>
</dbReference>
<keyword evidence="2" id="KW-0677">Repeat</keyword>
<dbReference type="InterPro" id="IPR003410">
    <property type="entry name" value="HYR_dom"/>
</dbReference>
<feature type="domain" description="HYR" evidence="4">
    <location>
        <begin position="192"/>
        <end position="288"/>
    </location>
</feature>
<dbReference type="PROSITE" id="PS50825">
    <property type="entry name" value="HYR"/>
    <property type="match status" value="4"/>
</dbReference>
<dbReference type="Pfam" id="PF26628">
    <property type="entry name" value="DUF8202"/>
    <property type="match status" value="1"/>
</dbReference>
<dbReference type="PANTHER" id="PTHR24273">
    <property type="entry name" value="FI04643P-RELATED"/>
    <property type="match status" value="1"/>
</dbReference>
<dbReference type="Pfam" id="PF18962">
    <property type="entry name" value="Por_Secre_tail"/>
    <property type="match status" value="1"/>
</dbReference>
<feature type="domain" description="HYR" evidence="4">
    <location>
        <begin position="1067"/>
        <end position="1146"/>
    </location>
</feature>
<evidence type="ECO:0000256" key="3">
    <source>
        <dbReference type="SAM" id="MobiDB-lite"/>
    </source>
</evidence>
<dbReference type="EMBL" id="CP007202">
    <property type="protein sequence ID" value="AJR04729.1"/>
    <property type="molecule type" value="Genomic_DNA"/>
</dbReference>
<keyword evidence="6" id="KW-1185">Reference proteome</keyword>
<name>A0A0C5WHU5_9FLAO</name>
<keyword evidence="1" id="KW-0732">Signal</keyword>
<feature type="domain" description="HYR" evidence="4">
    <location>
        <begin position="1223"/>
        <end position="1309"/>
    </location>
</feature>
<organism evidence="5 6">
    <name type="scientific">Siansivirga zeaxanthinifaciens CC-SAMT-1</name>
    <dbReference type="NCBI Taxonomy" id="1454006"/>
    <lineage>
        <taxon>Bacteria</taxon>
        <taxon>Pseudomonadati</taxon>
        <taxon>Bacteroidota</taxon>
        <taxon>Flavobacteriia</taxon>
        <taxon>Flavobacteriales</taxon>
        <taxon>Flavobacteriaceae</taxon>
        <taxon>Siansivirga</taxon>
    </lineage>
</organism>
<dbReference type="STRING" id="1454006.AW14_02485"/>
<sequence length="1399" mass="142472">MAIKYGITLDQSVSSYVNSAGNPVWDNTTYWNDVFGIGKDDVSGLNQSQSNSINTGSGDGTGQTGKGNIVISNPSSLEDGDFLMIGHDNGALVEQSTDLPTSLSCFSRLGREWKANHTNDVGTVDLSLDINGLTVGGTLKEDFRLAIDQDGDGNFTTGTVTVITPNSLTSGVLLFQGVTLNSGAVFTFVTGPETISPTITCVSDLTQPSDAGNCSAVVNNIAPTASDNCAVTTQTWTLTGATIKNSATTGINDASGETFNLGVTTVTYTVSDAAGNTNTCSFDVTITDTELPTIATVGAVTVPADAGVCTYSTSQLPPPSTDDNCGVASVVVSPSSLALGAHTVTWTVTDNSGNTATTTETVTVVDTELPTIATVGAVTVPADAGVCTYSTSQLPPPSTDDNCGVASVVGIPSTLNAGSNTVTWIVVDDSGNQNRSIQTVIVVENELPTISNLGPITVNSDPGVCTYASSQLTPPTTNDNCGVASVVASPSSLVLGDNLVTWTVTDNAGNVANSLQTVTVVDNERPTIVIAGPVTVSSDPGVCTYASSQLTPPTTNDNCGVASVVVSPSSLAIGNNTVTWTVTDDSGNTATATQIVTVEDTENPTIASVGSVTVNVDAGLCTYDTSQLPPPAADDNCGVLFVISDKTTLNVGVNTLTWYAFDFELNFSSTTQTVIVVENEAPTIATLGPITVSSDLGVCTYDSSQLPPPATSDNCGVASVVASPSTLVLGPNTVTWTVTDNAGNIANSIQTVTVEDNQAPTIATVSAVTVSADAGVCTYNTSQLPPPATSDNCGVASVVASPSTLVLGSNTVTWTVTDNAGNIKTTIQGVTVQDNEAPTFTSVSAITVSADAGVCTYASSQLTPPSVTDNCGVAGILRNPGVLSVGINTVTWTAIDDSGNQKSIIQTVTVEDNEDPTIASASNITVSSDAGTCTYASSQLTPPTVNDNCGVASVVASPSTLVLGPNTVTWTVTDNAGNTASTTQTVTVEDNEDPTIAAASNITVSSDAGTCTYASAQLTPPTVNDNCGVASVVASPSTIVLGPNTVTWTVTDNAGNTASTTQTVTVEDNEDPTIASASNITVSSDAGTCTYASSQLTPPTVNDNCGVASVVASPSSLALGANTVTWTVTDNAGNTASTTQTVTVEDNEDPTIAAASNITVSSDAGTCTYASAQLTPPTVNDNCGVASVVASPSSLALGANTVTWTVTDNAGNTASTTQTVTVEDNQLPTVSCPANQTVVADVSGFYTLPDYFGTGAGSATDTCSGTIAVYSQSPTVGTQLGIGVYTITLTAEDASGNIGSCDFELTVSAPLGLEDLNRDIKTIQLYPNPSSNLVYLSNPSRINLQEVSIYDVTGRLIETIKLKSEEKQEVIDMSHWDSAMYLFVIKSDLGQVTKSVVKE</sequence>
<dbReference type="OrthoDB" id="2582440at2"/>
<dbReference type="RefSeq" id="WP_044637359.1">
    <property type="nucleotide sequence ID" value="NZ_CP007202.1"/>
</dbReference>
<dbReference type="InterPro" id="IPR013783">
    <property type="entry name" value="Ig-like_fold"/>
</dbReference>
<dbReference type="NCBIfam" id="TIGR04183">
    <property type="entry name" value="Por_Secre_tail"/>
    <property type="match status" value="1"/>
</dbReference>
<dbReference type="InterPro" id="IPR058515">
    <property type="entry name" value="DUF8202"/>
</dbReference>
<feature type="region of interest" description="Disordered" evidence="3">
    <location>
        <begin position="46"/>
        <end position="67"/>
    </location>
</feature>